<evidence type="ECO:0000313" key="3">
    <source>
        <dbReference type="Proteomes" id="UP000287853"/>
    </source>
</evidence>
<proteinExistence type="predicted"/>
<keyword evidence="1" id="KW-0732">Signal</keyword>
<sequence>MFSKKNIIGAVLFSSLLLSNPGLANWKQSETLYWGALGTACCYNYENVSVWVGMSYTHHNEALTELWTQAVTACLDKGGLYDVSGAAYSHQGTSW</sequence>
<feature type="chain" id="PRO_5019104321" evidence="1">
    <location>
        <begin position="25"/>
        <end position="95"/>
    </location>
</feature>
<evidence type="ECO:0000256" key="1">
    <source>
        <dbReference type="SAM" id="SignalP"/>
    </source>
</evidence>
<dbReference type="AlphaFoldDB" id="A0A444IR71"/>
<dbReference type="EMBL" id="MTKO01000123">
    <property type="protein sequence ID" value="RWX43334.1"/>
    <property type="molecule type" value="Genomic_DNA"/>
</dbReference>
<comment type="caution">
    <text evidence="2">The sequence shown here is derived from an EMBL/GenBank/DDBJ whole genome shotgun (WGS) entry which is preliminary data.</text>
</comment>
<feature type="signal peptide" evidence="1">
    <location>
        <begin position="1"/>
        <end position="24"/>
    </location>
</feature>
<reference evidence="2 3" key="1">
    <citation type="submission" date="2017-01" db="EMBL/GenBank/DDBJ databases">
        <title>The cable genome- insights into the physiology and evolution of filamentous bacteria capable of sulfide oxidation via long distance electron transfer.</title>
        <authorList>
            <person name="Schreiber L."/>
            <person name="Bjerg J.T."/>
            <person name="Boggild A."/>
            <person name="Van De Vossenberg J."/>
            <person name="Meysman F."/>
            <person name="Nielsen L.P."/>
            <person name="Schramm A."/>
            <person name="Kjeldsen K.U."/>
        </authorList>
    </citation>
    <scope>NUCLEOTIDE SEQUENCE [LARGE SCALE GENOMIC DNA]</scope>
    <source>
        <strain evidence="2">MCF</strain>
    </source>
</reference>
<name>A0A444IR71_9BACT</name>
<accession>A0A444IR71</accession>
<protein>
    <submittedName>
        <fullName evidence="2">Uncharacterized protein</fullName>
    </submittedName>
</protein>
<organism evidence="2 3">
    <name type="scientific">Candidatus Electrothrix aarhusensis</name>
    <dbReference type="NCBI Taxonomy" id="1859131"/>
    <lineage>
        <taxon>Bacteria</taxon>
        <taxon>Pseudomonadati</taxon>
        <taxon>Thermodesulfobacteriota</taxon>
        <taxon>Desulfobulbia</taxon>
        <taxon>Desulfobulbales</taxon>
        <taxon>Desulfobulbaceae</taxon>
        <taxon>Candidatus Electrothrix</taxon>
    </lineage>
</organism>
<dbReference type="Proteomes" id="UP000287853">
    <property type="component" value="Unassembled WGS sequence"/>
</dbReference>
<evidence type="ECO:0000313" key="2">
    <source>
        <dbReference type="EMBL" id="RWX43334.1"/>
    </source>
</evidence>
<gene>
    <name evidence="2" type="ORF">H206_02882</name>
</gene>
<keyword evidence="3" id="KW-1185">Reference proteome</keyword>